<dbReference type="InterPro" id="IPR050802">
    <property type="entry name" value="EF-GSTs"/>
</dbReference>
<dbReference type="SUPFAM" id="SSF47616">
    <property type="entry name" value="GST C-terminal domain-like"/>
    <property type="match status" value="1"/>
</dbReference>
<dbReference type="PROSITE" id="PS50405">
    <property type="entry name" value="GST_CTER"/>
    <property type="match status" value="1"/>
</dbReference>
<dbReference type="InterPro" id="IPR010987">
    <property type="entry name" value="Glutathione-S-Trfase_C-like"/>
</dbReference>
<dbReference type="EMBL" id="JAOPGA020001821">
    <property type="protein sequence ID" value="KAL0491586.1"/>
    <property type="molecule type" value="Genomic_DNA"/>
</dbReference>
<dbReference type="PANTHER" id="PTHR43986">
    <property type="entry name" value="ELONGATION FACTOR 1-GAMMA"/>
    <property type="match status" value="1"/>
</dbReference>
<organism evidence="3 4">
    <name type="scientific">Acrasis kona</name>
    <dbReference type="NCBI Taxonomy" id="1008807"/>
    <lineage>
        <taxon>Eukaryota</taxon>
        <taxon>Discoba</taxon>
        <taxon>Heterolobosea</taxon>
        <taxon>Tetramitia</taxon>
        <taxon>Eutetramitia</taxon>
        <taxon>Acrasidae</taxon>
        <taxon>Acrasis</taxon>
    </lineage>
</organism>
<keyword evidence="3" id="KW-0251">Elongation factor</keyword>
<dbReference type="Pfam" id="PF13409">
    <property type="entry name" value="GST_N_2"/>
    <property type="match status" value="1"/>
</dbReference>
<sequence length="223" mass="25226">MSTYTILSYPNNLWTKKVFVAAEYGGIADKISYPSDFNMGVSNKTEEFLKISPLGQVPCLKIDGTDTGIFESNAIAKFIARVGNDKEGLIGADDVQMSLVDAWIEFNTNILTKDIFDLFAFKMGYGQFNKEKFDKALESQTKGWSILEGHLNRHGNKFLVGDRVTLADIIIGFSCSMTVTHALDSEFRSKYPRTVEYCKNLFEQEHFKKHITATFLDKFEPPK</sequence>
<dbReference type="InterPro" id="IPR036282">
    <property type="entry name" value="Glutathione-S-Trfase_C_sf"/>
</dbReference>
<dbReference type="GO" id="GO:0005634">
    <property type="term" value="C:nucleus"/>
    <property type="evidence" value="ECO:0007669"/>
    <property type="project" value="TreeGrafter"/>
</dbReference>
<reference evidence="3 4" key="1">
    <citation type="submission" date="2024-03" db="EMBL/GenBank/DDBJ databases">
        <title>The Acrasis kona genome and developmental transcriptomes reveal deep origins of eukaryotic multicellular pathways.</title>
        <authorList>
            <person name="Sheikh S."/>
            <person name="Fu C.-J."/>
            <person name="Brown M.W."/>
            <person name="Baldauf S.L."/>
        </authorList>
    </citation>
    <scope>NUCLEOTIDE SEQUENCE [LARGE SCALE GENOMIC DNA]</scope>
    <source>
        <strain evidence="3 4">ATCC MYA-3509</strain>
    </source>
</reference>
<dbReference type="InterPro" id="IPR004046">
    <property type="entry name" value="GST_C"/>
</dbReference>
<dbReference type="InterPro" id="IPR004045">
    <property type="entry name" value="Glutathione_S-Trfase_N"/>
</dbReference>
<name>A0AAW2ZS84_9EUKA</name>
<feature type="domain" description="GST N-terminal" evidence="1">
    <location>
        <begin position="2"/>
        <end position="87"/>
    </location>
</feature>
<protein>
    <submittedName>
        <fullName evidence="3">Elongation factor 1-gamma</fullName>
    </submittedName>
</protein>
<dbReference type="Proteomes" id="UP001431209">
    <property type="component" value="Unassembled WGS sequence"/>
</dbReference>
<dbReference type="GO" id="GO:0005737">
    <property type="term" value="C:cytoplasm"/>
    <property type="evidence" value="ECO:0007669"/>
    <property type="project" value="TreeGrafter"/>
</dbReference>
<dbReference type="SUPFAM" id="SSF52833">
    <property type="entry name" value="Thioredoxin-like"/>
    <property type="match status" value="1"/>
</dbReference>
<keyword evidence="3" id="KW-0648">Protein biosynthesis</keyword>
<feature type="domain" description="GST C-terminal" evidence="2">
    <location>
        <begin position="93"/>
        <end position="223"/>
    </location>
</feature>
<dbReference type="AlphaFoldDB" id="A0AAW2ZS84"/>
<dbReference type="GO" id="GO:0003746">
    <property type="term" value="F:translation elongation factor activity"/>
    <property type="evidence" value="ECO:0007669"/>
    <property type="project" value="UniProtKB-KW"/>
</dbReference>
<dbReference type="InterPro" id="IPR036249">
    <property type="entry name" value="Thioredoxin-like_sf"/>
</dbReference>
<dbReference type="Pfam" id="PF00043">
    <property type="entry name" value="GST_C"/>
    <property type="match status" value="1"/>
</dbReference>
<evidence type="ECO:0000259" key="1">
    <source>
        <dbReference type="PROSITE" id="PS50404"/>
    </source>
</evidence>
<comment type="caution">
    <text evidence="3">The sequence shown here is derived from an EMBL/GenBank/DDBJ whole genome shotgun (WGS) entry which is preliminary data.</text>
</comment>
<keyword evidence="4" id="KW-1185">Reference proteome</keyword>
<dbReference type="SFLD" id="SFLDG00358">
    <property type="entry name" value="Main_(cytGST)"/>
    <property type="match status" value="1"/>
</dbReference>
<dbReference type="PROSITE" id="PS50404">
    <property type="entry name" value="GST_NTER"/>
    <property type="match status" value="1"/>
</dbReference>
<evidence type="ECO:0000259" key="2">
    <source>
        <dbReference type="PROSITE" id="PS50405"/>
    </source>
</evidence>
<dbReference type="Gene3D" id="3.40.30.10">
    <property type="entry name" value="Glutaredoxin"/>
    <property type="match status" value="1"/>
</dbReference>
<evidence type="ECO:0000313" key="3">
    <source>
        <dbReference type="EMBL" id="KAL0491586.1"/>
    </source>
</evidence>
<gene>
    <name evidence="3" type="ORF">AKO1_010297</name>
</gene>
<dbReference type="PANTHER" id="PTHR43986:SF1">
    <property type="entry name" value="ELONGATION FACTOR 1-GAMMA"/>
    <property type="match status" value="1"/>
</dbReference>
<dbReference type="InterPro" id="IPR040079">
    <property type="entry name" value="Glutathione_S-Trfase"/>
</dbReference>
<evidence type="ECO:0000313" key="4">
    <source>
        <dbReference type="Proteomes" id="UP001431209"/>
    </source>
</evidence>
<accession>A0AAW2ZS84</accession>
<proteinExistence type="predicted"/>
<dbReference type="Gene3D" id="1.20.1050.10">
    <property type="match status" value="1"/>
</dbReference>
<dbReference type="SFLD" id="SFLDS00019">
    <property type="entry name" value="Glutathione_Transferase_(cytos"/>
    <property type="match status" value="1"/>
</dbReference>